<evidence type="ECO:0000313" key="1">
    <source>
        <dbReference type="EMBL" id="SLM46714.1"/>
    </source>
</evidence>
<dbReference type="SUPFAM" id="SSF53271">
    <property type="entry name" value="PRTase-like"/>
    <property type="match status" value="1"/>
</dbReference>
<dbReference type="RefSeq" id="WP_080885351.1">
    <property type="nucleotide sequence ID" value="NZ_LT828648.1"/>
</dbReference>
<dbReference type="GO" id="GO:0004588">
    <property type="term" value="F:orotate phosphoribosyltransferase activity"/>
    <property type="evidence" value="ECO:0007669"/>
    <property type="project" value="UniProtKB-EC"/>
</dbReference>
<keyword evidence="1" id="KW-0328">Glycosyltransferase</keyword>
<reference evidence="1 2" key="1">
    <citation type="submission" date="2017-03" db="EMBL/GenBank/DDBJ databases">
        <authorList>
            <person name="Afonso C.L."/>
            <person name="Miller P.J."/>
            <person name="Scott M.A."/>
            <person name="Spackman E."/>
            <person name="Goraichik I."/>
            <person name="Dimitrov K.M."/>
            <person name="Suarez D.L."/>
            <person name="Swayne D.E."/>
        </authorList>
    </citation>
    <scope>NUCLEOTIDE SEQUENCE [LARGE SCALE GENOMIC DNA]</scope>
    <source>
        <strain evidence="1">Genome sequencing of Nitrospira japonica strain NJ11</strain>
    </source>
</reference>
<dbReference type="STRING" id="1325564.NSJP_0542"/>
<organism evidence="1 2">
    <name type="scientific">Nitrospira japonica</name>
    <dbReference type="NCBI Taxonomy" id="1325564"/>
    <lineage>
        <taxon>Bacteria</taxon>
        <taxon>Pseudomonadati</taxon>
        <taxon>Nitrospirota</taxon>
        <taxon>Nitrospiria</taxon>
        <taxon>Nitrospirales</taxon>
        <taxon>Nitrospiraceae</taxon>
        <taxon>Nitrospira</taxon>
    </lineage>
</organism>
<dbReference type="InterPro" id="IPR029057">
    <property type="entry name" value="PRTase-like"/>
</dbReference>
<protein>
    <submittedName>
        <fullName evidence="1">Putative Orotate phosphoribosyltransferase (Modular protein)</fullName>
        <ecNumber evidence="1">2.4.2.10</ecNumber>
    </submittedName>
</protein>
<accession>A0A1W1I155</accession>
<keyword evidence="1" id="KW-0808">Transferase</keyword>
<gene>
    <name evidence="1" type="ORF">NSJP_0542</name>
</gene>
<evidence type="ECO:0000313" key="2">
    <source>
        <dbReference type="Proteomes" id="UP000192042"/>
    </source>
</evidence>
<keyword evidence="2" id="KW-1185">Reference proteome</keyword>
<proteinExistence type="predicted"/>
<dbReference type="EC" id="2.4.2.10" evidence="1"/>
<dbReference type="AlphaFoldDB" id="A0A1W1I155"/>
<dbReference type="Proteomes" id="UP000192042">
    <property type="component" value="Chromosome I"/>
</dbReference>
<name>A0A1W1I155_9BACT</name>
<sequence>MSVLTDERALAELVERHRRLYGGPAIDPKLKAIIREGSHTRLTTWDVLHVLQTSQSVFFDTHVEVVSGHHTATYLRFDSIARSPQLIGLLSGDMADWIQQEFERDPIAGIVATSSAAEQLAKGIAEVLRSTMPLRVALTPYSHETGRIGTDIKAGAIKRGERFLALNDVTTRGNCVSKLGTVVTGNGGLLAGMMVFARRDSGQFPLMHELTAQHPFYCATDLDMPQWEPGQCPLCRQHMPLLSWKDIPEL</sequence>
<dbReference type="OrthoDB" id="9783570at2"/>
<dbReference type="KEGG" id="nja:NSJP_0542"/>
<dbReference type="EMBL" id="LT828648">
    <property type="protein sequence ID" value="SLM46714.1"/>
    <property type="molecule type" value="Genomic_DNA"/>
</dbReference>
<dbReference type="Gene3D" id="3.40.50.2020">
    <property type="match status" value="1"/>
</dbReference>